<reference evidence="1 2" key="1">
    <citation type="submission" date="2016-11" db="EMBL/GenBank/DDBJ databases">
        <title>Draft Genome Sequences of Nine Cyanobacterial Strains from Diverse Habitats.</title>
        <authorList>
            <person name="Zhu T."/>
            <person name="Hou S."/>
            <person name="Lu X."/>
            <person name="Hess W.R."/>
        </authorList>
    </citation>
    <scope>NUCLEOTIDE SEQUENCE [LARGE SCALE GENOMIC DNA]</scope>
    <source>
        <strain evidence="1 2">NIES-30</strain>
    </source>
</reference>
<keyword evidence="2" id="KW-1185">Reference proteome</keyword>
<name>A0A1U7J7N3_9CYAN</name>
<gene>
    <name evidence="1" type="ORF">NIES30_08135</name>
</gene>
<dbReference type="STRING" id="549789.NIES30_08135"/>
<evidence type="ECO:0000313" key="2">
    <source>
        <dbReference type="Proteomes" id="UP000185557"/>
    </source>
</evidence>
<proteinExistence type="predicted"/>
<dbReference type="EMBL" id="MRCG01000004">
    <property type="protein sequence ID" value="OKH49122.1"/>
    <property type="molecule type" value="Genomic_DNA"/>
</dbReference>
<protein>
    <submittedName>
        <fullName evidence="1">Uncharacterized protein</fullName>
    </submittedName>
</protein>
<comment type="caution">
    <text evidence="1">The sequence shown here is derived from an EMBL/GenBank/DDBJ whole genome shotgun (WGS) entry which is preliminary data.</text>
</comment>
<evidence type="ECO:0000313" key="1">
    <source>
        <dbReference type="EMBL" id="OKH49122.1"/>
    </source>
</evidence>
<organism evidence="1 2">
    <name type="scientific">Phormidium tenue NIES-30</name>
    <dbReference type="NCBI Taxonomy" id="549789"/>
    <lineage>
        <taxon>Bacteria</taxon>
        <taxon>Bacillati</taxon>
        <taxon>Cyanobacteriota</taxon>
        <taxon>Cyanophyceae</taxon>
        <taxon>Oscillatoriophycideae</taxon>
        <taxon>Oscillatoriales</taxon>
        <taxon>Oscillatoriaceae</taxon>
        <taxon>Phormidium</taxon>
    </lineage>
</organism>
<dbReference type="AlphaFoldDB" id="A0A1U7J7N3"/>
<accession>A0A1U7J7N3</accession>
<dbReference type="RefSeq" id="WP_073607905.1">
    <property type="nucleotide sequence ID" value="NZ_MRCG01000004.1"/>
</dbReference>
<dbReference type="Proteomes" id="UP000185557">
    <property type="component" value="Unassembled WGS sequence"/>
</dbReference>
<sequence length="120" mass="13364">MGAYNHAKTNSSITISFRISSSLENDLKSRAQEIGCSSVHSFAREIFLSGLAESDIQASITRLQEEIGIISEEILDLRHDIHFLMVKLLATFADISDDEARQTLLSSIYQDDDDDDDEAP</sequence>